<comment type="catalytic activity">
    <reaction evidence="3">
        <text>holo-[citrate lyase ACP] + acetate + ATP = acetyl-[citrate lyase ACP] + AMP + diphosphate</text>
        <dbReference type="Rhea" id="RHEA:23788"/>
        <dbReference type="Rhea" id="RHEA-COMP:10158"/>
        <dbReference type="Rhea" id="RHEA-COMP:13710"/>
        <dbReference type="ChEBI" id="CHEBI:30089"/>
        <dbReference type="ChEBI" id="CHEBI:30616"/>
        <dbReference type="ChEBI" id="CHEBI:33019"/>
        <dbReference type="ChEBI" id="CHEBI:82683"/>
        <dbReference type="ChEBI" id="CHEBI:137976"/>
        <dbReference type="ChEBI" id="CHEBI:456215"/>
        <dbReference type="EC" id="6.2.1.22"/>
    </reaction>
</comment>
<dbReference type="Pfam" id="PF08218">
    <property type="entry name" value="Citrate_ly_lig"/>
    <property type="match status" value="1"/>
</dbReference>
<sequence length="350" mass="40395">MFELKRLWLQYDEVMHQKWKQLMEQANLDIHEQIEYTLGIFDGEDLIATGSFDRNIIKCLVVCQNYQSEDLLSKMLTSLMQEIRQNGFNHFFVYTSPEKEAIFQSLGFQTIIKTADILFLEQGNPNLDSYLAMLRQKKIMGVTDAGAIVMNANPFTKGHQYLVEHACRICSHVYVFVLSDNQSEFSANDRMEMVKAGVAHLKNVTVLPTNDYMVSSATFPAYFLKDKAPLAQASVQARLDALLFKHKIAPILEIRSRFVGDEPFSKVTDVYNQAMQEVFQPEIQLHVLKRLAIDNQTISATKVRKALKEHDEQLLLHFLPQTTYNYLKQYYNNLEVNISGNQNEFSSRNR</sequence>
<evidence type="ECO:0000256" key="3">
    <source>
        <dbReference type="PIRNR" id="PIRNR005751"/>
    </source>
</evidence>
<dbReference type="GO" id="GO:0016747">
    <property type="term" value="F:acyltransferase activity, transferring groups other than amino-acyl groups"/>
    <property type="evidence" value="ECO:0007669"/>
    <property type="project" value="InterPro"/>
</dbReference>
<dbReference type="InterPro" id="IPR004821">
    <property type="entry name" value="Cyt_trans-like"/>
</dbReference>
<dbReference type="Gene3D" id="3.40.630.30">
    <property type="match status" value="1"/>
</dbReference>
<accession>A0A366SDW4</accession>
<dbReference type="AlphaFoldDB" id="A0A366SDW4"/>
<dbReference type="Proteomes" id="UP000252800">
    <property type="component" value="Unassembled WGS sequence"/>
</dbReference>
<reference evidence="5 6" key="1">
    <citation type="submission" date="2015-06" db="EMBL/GenBank/DDBJ databases">
        <title>The Genome Sequence of Enterococcus cecorum 170AEA1.</title>
        <authorList>
            <consortium name="The Broad Institute Genomics Platform"/>
            <consortium name="The Broad Institute Genome Sequencing Center for Infectious Disease"/>
            <person name="Earl A.M."/>
            <person name="Van Tyne D."/>
            <person name="Lebreton F."/>
            <person name="Saavedra J.T."/>
            <person name="Gilmore M.S."/>
            <person name="Manson McGuire A."/>
            <person name="Clock S."/>
            <person name="Crupain M."/>
            <person name="Rangan U."/>
            <person name="Young S."/>
            <person name="Abouelleil A."/>
            <person name="Cao P."/>
            <person name="Chapman S.B."/>
            <person name="Griggs A."/>
            <person name="Priest M."/>
            <person name="Shea T."/>
            <person name="Wortman J."/>
            <person name="Nusbaum C."/>
            <person name="Birren B."/>
        </authorList>
    </citation>
    <scope>NUCLEOTIDE SEQUENCE [LARGE SCALE GENOMIC DNA]</scope>
    <source>
        <strain evidence="5 6">170AEA1</strain>
    </source>
</reference>
<dbReference type="RefSeq" id="WP_113785062.1">
    <property type="nucleotide sequence ID" value="NZ_KZ845746.1"/>
</dbReference>
<evidence type="ECO:0000256" key="2">
    <source>
        <dbReference type="ARBA" id="ARBA00022840"/>
    </source>
</evidence>
<dbReference type="InterPro" id="IPR005216">
    <property type="entry name" value="Citrate_lyase_ligase"/>
</dbReference>
<dbReference type="InterPro" id="IPR000182">
    <property type="entry name" value="GNAT_dom"/>
</dbReference>
<dbReference type="GO" id="GO:0008771">
    <property type="term" value="F:[citrate (pro-3S)-lyase] ligase activity"/>
    <property type="evidence" value="ECO:0007669"/>
    <property type="project" value="UniProtKB-EC"/>
</dbReference>
<dbReference type="PROSITE" id="PS51186">
    <property type="entry name" value="GNAT"/>
    <property type="match status" value="1"/>
</dbReference>
<keyword evidence="5" id="KW-0456">Lyase</keyword>
<dbReference type="EC" id="6.2.1.22" evidence="3"/>
<keyword evidence="1 3" id="KW-0547">Nucleotide-binding</keyword>
<keyword evidence="3 5" id="KW-0436">Ligase</keyword>
<dbReference type="PANTHER" id="PTHR40599">
    <property type="entry name" value="[CITRATE [PRO-3S]-LYASE] LIGASE"/>
    <property type="match status" value="1"/>
</dbReference>
<dbReference type="InterPro" id="IPR013166">
    <property type="entry name" value="Citrate_lyase_ligase_C"/>
</dbReference>
<comment type="caution">
    <text evidence="5">The sequence shown here is derived from an EMBL/GenBank/DDBJ whole genome shotgun (WGS) entry which is preliminary data.</text>
</comment>
<feature type="domain" description="N-acetyltransferase" evidence="4">
    <location>
        <begin position="1"/>
        <end position="136"/>
    </location>
</feature>
<organism evidence="5 6">
    <name type="scientific">Enterococcus cecorum</name>
    <dbReference type="NCBI Taxonomy" id="44008"/>
    <lineage>
        <taxon>Bacteria</taxon>
        <taxon>Bacillati</taxon>
        <taxon>Bacillota</taxon>
        <taxon>Bacilli</taxon>
        <taxon>Lactobacillales</taxon>
        <taxon>Enterococcaceae</taxon>
        <taxon>Enterococcus</taxon>
    </lineage>
</organism>
<comment type="function">
    <text evidence="3">Acetylation of prosthetic group (2-(5''-phosphoribosyl)-3'-dephosphocoenzyme-A) of the gamma subunit of citrate lyase.</text>
</comment>
<dbReference type="SUPFAM" id="SSF52374">
    <property type="entry name" value="Nucleotidylyl transferase"/>
    <property type="match status" value="1"/>
</dbReference>
<dbReference type="SMART" id="SM00764">
    <property type="entry name" value="Citrate_ly_lig"/>
    <property type="match status" value="1"/>
</dbReference>
<dbReference type="NCBIfam" id="TIGR00124">
    <property type="entry name" value="cit_ly_ligase"/>
    <property type="match status" value="1"/>
</dbReference>
<dbReference type="PANTHER" id="PTHR40599:SF1">
    <property type="entry name" value="[CITRATE [PRO-3S]-LYASE] LIGASE"/>
    <property type="match status" value="1"/>
</dbReference>
<evidence type="ECO:0000313" key="5">
    <source>
        <dbReference type="EMBL" id="RBR27899.1"/>
    </source>
</evidence>
<protein>
    <recommendedName>
        <fullName evidence="3">[Citrate [pro-3S]-lyase] ligase</fullName>
        <ecNumber evidence="3">6.2.1.22</ecNumber>
    </recommendedName>
</protein>
<keyword evidence="2 3" id="KW-0067">ATP-binding</keyword>
<dbReference type="InterPro" id="IPR014729">
    <property type="entry name" value="Rossmann-like_a/b/a_fold"/>
</dbReference>
<dbReference type="NCBIfam" id="TIGR00125">
    <property type="entry name" value="cyt_tran_rel"/>
    <property type="match status" value="1"/>
</dbReference>
<evidence type="ECO:0000256" key="1">
    <source>
        <dbReference type="ARBA" id="ARBA00022741"/>
    </source>
</evidence>
<dbReference type="PIRSF" id="PIRSF005751">
    <property type="entry name" value="Acet_citr_lig"/>
    <property type="match status" value="1"/>
</dbReference>
<gene>
    <name evidence="5" type="ORF">EB18_02009</name>
</gene>
<dbReference type="Gene3D" id="3.40.50.620">
    <property type="entry name" value="HUPs"/>
    <property type="match status" value="1"/>
</dbReference>
<dbReference type="EMBL" id="LEOY01000020">
    <property type="protein sequence ID" value="RBR27899.1"/>
    <property type="molecule type" value="Genomic_DNA"/>
</dbReference>
<evidence type="ECO:0000259" key="4">
    <source>
        <dbReference type="PROSITE" id="PS51186"/>
    </source>
</evidence>
<dbReference type="SUPFAM" id="SSF55729">
    <property type="entry name" value="Acyl-CoA N-acyltransferases (Nat)"/>
    <property type="match status" value="1"/>
</dbReference>
<evidence type="ECO:0000313" key="6">
    <source>
        <dbReference type="Proteomes" id="UP000252800"/>
    </source>
</evidence>
<dbReference type="InterPro" id="IPR016181">
    <property type="entry name" value="Acyl_CoA_acyltransferase"/>
</dbReference>
<dbReference type="GO" id="GO:0005524">
    <property type="term" value="F:ATP binding"/>
    <property type="evidence" value="ECO:0007669"/>
    <property type="project" value="UniProtKB-UniRule"/>
</dbReference>
<dbReference type="GO" id="GO:0016829">
    <property type="term" value="F:lyase activity"/>
    <property type="evidence" value="ECO:0007669"/>
    <property type="project" value="UniProtKB-KW"/>
</dbReference>
<name>A0A366SDW4_9ENTE</name>
<proteinExistence type="predicted"/>